<protein>
    <submittedName>
        <fullName evidence="9">DnaJ-domain-containing protein</fullName>
    </submittedName>
</protein>
<dbReference type="FunFam" id="2.10.230.10:FF:000001">
    <property type="entry name" value="DnaJ subfamily A member 2"/>
    <property type="match status" value="1"/>
</dbReference>
<dbReference type="AlphaFoldDB" id="A0A1Y1VN58"/>
<dbReference type="GO" id="GO:0005524">
    <property type="term" value="F:ATP binding"/>
    <property type="evidence" value="ECO:0007669"/>
    <property type="project" value="InterPro"/>
</dbReference>
<dbReference type="InterPro" id="IPR001623">
    <property type="entry name" value="DnaJ_domain"/>
</dbReference>
<name>A0A1Y1VN58_9FUNG</name>
<dbReference type="Proteomes" id="UP000193719">
    <property type="component" value="Unassembled WGS sequence"/>
</dbReference>
<evidence type="ECO:0000256" key="2">
    <source>
        <dbReference type="ARBA" id="ARBA00022737"/>
    </source>
</evidence>
<feature type="domain" description="J" evidence="7">
    <location>
        <begin position="24"/>
        <end position="89"/>
    </location>
</feature>
<evidence type="ECO:0000259" key="7">
    <source>
        <dbReference type="PROSITE" id="PS50076"/>
    </source>
</evidence>
<keyword evidence="10" id="KW-1185">Reference proteome</keyword>
<dbReference type="PRINTS" id="PR00625">
    <property type="entry name" value="JDOMAIN"/>
</dbReference>
<dbReference type="SUPFAM" id="SSF49493">
    <property type="entry name" value="HSP40/DnaJ peptide-binding domain"/>
    <property type="match status" value="2"/>
</dbReference>
<gene>
    <name evidence="9" type="ORF">BCR36DRAFT_342332</name>
</gene>
<dbReference type="GO" id="GO:0008270">
    <property type="term" value="F:zinc ion binding"/>
    <property type="evidence" value="ECO:0007669"/>
    <property type="project" value="UniProtKB-KW"/>
</dbReference>
<dbReference type="Gene3D" id="2.60.260.20">
    <property type="entry name" value="Urease metallochaperone UreE, N-terminal domain"/>
    <property type="match status" value="2"/>
</dbReference>
<reference evidence="9 10" key="1">
    <citation type="submission" date="2016-08" db="EMBL/GenBank/DDBJ databases">
        <title>Genomes of anaerobic fungi encode conserved fungal cellulosomes for biomass hydrolysis.</title>
        <authorList>
            <consortium name="DOE Joint Genome Institute"/>
            <person name="Haitjema C.H."/>
            <person name="Gilmore S.P."/>
            <person name="Henske J.K."/>
            <person name="Solomon K.V."/>
            <person name="De Groot R."/>
            <person name="Kuo A."/>
            <person name="Mondo S.J."/>
            <person name="Salamov A.A."/>
            <person name="Labutti K."/>
            <person name="Zhao Z."/>
            <person name="Chiniquy J."/>
            <person name="Barry K."/>
            <person name="Brewer H.M."/>
            <person name="Purvine S.O."/>
            <person name="Wright A.T."/>
            <person name="Boxma B."/>
            <person name="Van Alen T."/>
            <person name="Hackstein J.H."/>
            <person name="Baker S.E."/>
            <person name="Grigoriev I.V."/>
            <person name="O'Malley M.A."/>
        </authorList>
    </citation>
    <scope>NUCLEOTIDE SEQUENCE [LARGE SCALE GENOMIC DNA]</scope>
    <source>
        <strain evidence="10">finn</strain>
    </source>
</reference>
<dbReference type="GO" id="GO:0006457">
    <property type="term" value="P:protein folding"/>
    <property type="evidence" value="ECO:0007669"/>
    <property type="project" value="InterPro"/>
</dbReference>
<feature type="domain" description="CR-type" evidence="8">
    <location>
        <begin position="137"/>
        <end position="220"/>
    </location>
</feature>
<organism evidence="9 10">
    <name type="scientific">Piromyces finnis</name>
    <dbReference type="NCBI Taxonomy" id="1754191"/>
    <lineage>
        <taxon>Eukaryota</taxon>
        <taxon>Fungi</taxon>
        <taxon>Fungi incertae sedis</taxon>
        <taxon>Chytridiomycota</taxon>
        <taxon>Chytridiomycota incertae sedis</taxon>
        <taxon>Neocallimastigomycetes</taxon>
        <taxon>Neocallimastigales</taxon>
        <taxon>Neocallimastigaceae</taxon>
        <taxon>Piromyces</taxon>
    </lineage>
</organism>
<comment type="caution">
    <text evidence="9">The sequence shown here is derived from an EMBL/GenBank/DDBJ whole genome shotgun (WGS) entry which is preliminary data.</text>
</comment>
<dbReference type="InterPro" id="IPR012724">
    <property type="entry name" value="DnaJ"/>
</dbReference>
<dbReference type="Gene3D" id="1.10.287.110">
    <property type="entry name" value="DnaJ domain"/>
    <property type="match status" value="1"/>
</dbReference>
<dbReference type="Gene3D" id="2.10.230.10">
    <property type="entry name" value="Heat shock protein DnaJ, cysteine-rich domain"/>
    <property type="match status" value="1"/>
</dbReference>
<dbReference type="InterPro" id="IPR002939">
    <property type="entry name" value="DnaJ_C"/>
</dbReference>
<dbReference type="CDD" id="cd10719">
    <property type="entry name" value="DnaJ_zf"/>
    <property type="match status" value="1"/>
</dbReference>
<keyword evidence="4 5" id="KW-0862">Zinc</keyword>
<reference evidence="9 10" key="2">
    <citation type="submission" date="2016-08" db="EMBL/GenBank/DDBJ databases">
        <title>Pervasive Adenine N6-methylation of Active Genes in Fungi.</title>
        <authorList>
            <consortium name="DOE Joint Genome Institute"/>
            <person name="Mondo S.J."/>
            <person name="Dannebaum R.O."/>
            <person name="Kuo R.C."/>
            <person name="Labutti K."/>
            <person name="Haridas S."/>
            <person name="Kuo A."/>
            <person name="Salamov A."/>
            <person name="Ahrendt S.R."/>
            <person name="Lipzen A."/>
            <person name="Sullivan W."/>
            <person name="Andreopoulos W.B."/>
            <person name="Clum A."/>
            <person name="Lindquist E."/>
            <person name="Daum C."/>
            <person name="Ramamoorthy G.K."/>
            <person name="Gryganskyi A."/>
            <person name="Culley D."/>
            <person name="Magnuson J.K."/>
            <person name="James T.Y."/>
            <person name="O'Malley M.A."/>
            <person name="Stajich J.E."/>
            <person name="Spatafora J.W."/>
            <person name="Visel A."/>
            <person name="Grigoriev I.V."/>
        </authorList>
    </citation>
    <scope>NUCLEOTIDE SEQUENCE [LARGE SCALE GENOMIC DNA]</scope>
    <source>
        <strain evidence="10">finn</strain>
    </source>
</reference>
<dbReference type="HAMAP" id="MF_01152">
    <property type="entry name" value="DnaJ"/>
    <property type="match status" value="1"/>
</dbReference>
<sequence>MKYFKGAVTFILFALLILSVYAEDYYDTLHVKRHASKQEIRKSYKKLSRKYHPDKNPGNKEAEEKFLKITEAYEVLMDDEKRNIYNKFGKEGLKNRNEQRGNPFNFFNNFNHDHEEEKKGPSIKIDVAVTLKELYLGATIDVDVNKRMICPHCGGTGANSYDGYKKCHICGGTGQKKLQFMLGPGIFQQVQAVCDVCGGTGKIIKEKCEICHGDRVIRGNDIVSFVVERGMKDGEEIVVEEGAEQAPDTTPGDLIVKLIMQEDKIYTRKDDDLYRTLEISFVESLLGFQRVIHHLDNHEINIERSGITKPNFVIKIPSEGMPNKSGDFGDLYIEIIVLYPESLTKAQANGKIKNCYNIIL</sequence>
<dbReference type="Pfam" id="PF00684">
    <property type="entry name" value="DnaJ_CXXCXGXG"/>
    <property type="match status" value="1"/>
</dbReference>
<dbReference type="SMART" id="SM00271">
    <property type="entry name" value="DnaJ"/>
    <property type="match status" value="1"/>
</dbReference>
<dbReference type="SUPFAM" id="SSF46565">
    <property type="entry name" value="Chaperone J-domain"/>
    <property type="match status" value="1"/>
</dbReference>
<evidence type="ECO:0000256" key="3">
    <source>
        <dbReference type="ARBA" id="ARBA00022771"/>
    </source>
</evidence>
<proteinExistence type="inferred from homology"/>
<dbReference type="STRING" id="1754191.A0A1Y1VN58"/>
<dbReference type="PANTHER" id="PTHR43888">
    <property type="entry name" value="DNAJ-LIKE-2, ISOFORM A-RELATED"/>
    <property type="match status" value="1"/>
</dbReference>
<dbReference type="GO" id="GO:0030544">
    <property type="term" value="F:Hsp70 protein binding"/>
    <property type="evidence" value="ECO:0007669"/>
    <property type="project" value="InterPro"/>
</dbReference>
<accession>A0A1Y1VN58</accession>
<dbReference type="SUPFAM" id="SSF57938">
    <property type="entry name" value="DnaJ/Hsp40 cysteine-rich domain"/>
    <property type="match status" value="1"/>
</dbReference>
<dbReference type="InterPro" id="IPR036410">
    <property type="entry name" value="HSP_DnaJ_Cys-rich_dom_sf"/>
</dbReference>
<evidence type="ECO:0000256" key="6">
    <source>
        <dbReference type="SAM" id="SignalP"/>
    </source>
</evidence>
<evidence type="ECO:0000313" key="10">
    <source>
        <dbReference type="Proteomes" id="UP000193719"/>
    </source>
</evidence>
<dbReference type="Pfam" id="PF00226">
    <property type="entry name" value="DnaJ"/>
    <property type="match status" value="1"/>
</dbReference>
<dbReference type="CDD" id="cd10747">
    <property type="entry name" value="DnaJ_C"/>
    <property type="match status" value="1"/>
</dbReference>
<keyword evidence="3 5" id="KW-0863">Zinc-finger</keyword>
<evidence type="ECO:0000256" key="1">
    <source>
        <dbReference type="ARBA" id="ARBA00022723"/>
    </source>
</evidence>
<dbReference type="GO" id="GO:0009408">
    <property type="term" value="P:response to heat"/>
    <property type="evidence" value="ECO:0007669"/>
    <property type="project" value="InterPro"/>
</dbReference>
<dbReference type="InterPro" id="IPR036869">
    <property type="entry name" value="J_dom_sf"/>
</dbReference>
<keyword evidence="1 5" id="KW-0479">Metal-binding</keyword>
<feature type="zinc finger region" description="CR-type" evidence="5">
    <location>
        <begin position="137"/>
        <end position="220"/>
    </location>
</feature>
<feature type="chain" id="PRO_5013367770" evidence="6">
    <location>
        <begin position="23"/>
        <end position="360"/>
    </location>
</feature>
<dbReference type="PROSITE" id="PS50076">
    <property type="entry name" value="DNAJ_2"/>
    <property type="match status" value="1"/>
</dbReference>
<dbReference type="PROSITE" id="PS51188">
    <property type="entry name" value="ZF_CR"/>
    <property type="match status" value="1"/>
</dbReference>
<dbReference type="OrthoDB" id="550424at2759"/>
<keyword evidence="2" id="KW-0677">Repeat</keyword>
<dbReference type="FunFam" id="2.60.260.20:FF:000013">
    <property type="entry name" value="DnaJ subfamily B member 11"/>
    <property type="match status" value="1"/>
</dbReference>
<dbReference type="GO" id="GO:0051082">
    <property type="term" value="F:unfolded protein binding"/>
    <property type="evidence" value="ECO:0007669"/>
    <property type="project" value="InterPro"/>
</dbReference>
<feature type="signal peptide" evidence="6">
    <location>
        <begin position="1"/>
        <end position="22"/>
    </location>
</feature>
<evidence type="ECO:0000256" key="4">
    <source>
        <dbReference type="ARBA" id="ARBA00022833"/>
    </source>
</evidence>
<evidence type="ECO:0000256" key="5">
    <source>
        <dbReference type="PROSITE-ProRule" id="PRU00546"/>
    </source>
</evidence>
<dbReference type="EMBL" id="MCFH01000002">
    <property type="protein sequence ID" value="ORX60052.1"/>
    <property type="molecule type" value="Genomic_DNA"/>
</dbReference>
<dbReference type="InterPro" id="IPR001305">
    <property type="entry name" value="HSP_DnaJ_Cys-rich_dom"/>
</dbReference>
<dbReference type="InterPro" id="IPR008971">
    <property type="entry name" value="HSP40/DnaJ_pept-bd"/>
</dbReference>
<dbReference type="CDD" id="cd06257">
    <property type="entry name" value="DnaJ"/>
    <property type="match status" value="1"/>
</dbReference>
<keyword evidence="6" id="KW-0732">Signal</keyword>
<dbReference type="Pfam" id="PF01556">
    <property type="entry name" value="DnaJ_C"/>
    <property type="match status" value="1"/>
</dbReference>
<evidence type="ECO:0000259" key="8">
    <source>
        <dbReference type="PROSITE" id="PS51188"/>
    </source>
</evidence>
<evidence type="ECO:0000313" key="9">
    <source>
        <dbReference type="EMBL" id="ORX60052.1"/>
    </source>
</evidence>
<dbReference type="InterPro" id="IPR044713">
    <property type="entry name" value="DNJA1/2-like"/>
</dbReference>